<evidence type="ECO:0000313" key="1">
    <source>
        <dbReference type="EMBL" id="GBM58286.1"/>
    </source>
</evidence>
<dbReference type="Proteomes" id="UP000499080">
    <property type="component" value="Unassembled WGS sequence"/>
</dbReference>
<organism evidence="1 2">
    <name type="scientific">Araneus ventricosus</name>
    <name type="common">Orbweaver spider</name>
    <name type="synonym">Epeira ventricosa</name>
    <dbReference type="NCBI Taxonomy" id="182803"/>
    <lineage>
        <taxon>Eukaryota</taxon>
        <taxon>Metazoa</taxon>
        <taxon>Ecdysozoa</taxon>
        <taxon>Arthropoda</taxon>
        <taxon>Chelicerata</taxon>
        <taxon>Arachnida</taxon>
        <taxon>Araneae</taxon>
        <taxon>Araneomorphae</taxon>
        <taxon>Entelegynae</taxon>
        <taxon>Araneoidea</taxon>
        <taxon>Araneidae</taxon>
        <taxon>Araneus</taxon>
    </lineage>
</organism>
<evidence type="ECO:0000313" key="2">
    <source>
        <dbReference type="Proteomes" id="UP000499080"/>
    </source>
</evidence>
<dbReference type="AlphaFoldDB" id="A0A4Y2GZZ0"/>
<proteinExistence type="predicted"/>
<protein>
    <recommendedName>
        <fullName evidence="3">RNase H type-1 domain-containing protein</fullName>
    </recommendedName>
</protein>
<comment type="caution">
    <text evidence="1">The sequence shown here is derived from an EMBL/GenBank/DDBJ whole genome shotgun (WGS) entry which is preliminary data.</text>
</comment>
<sequence length="180" mass="20194">MKLAGCTWGISPLHRAQLYRSITERTIAPGVSAWGRHFSYRMQTKLNQIQRPFLLNIAGAYRTTPTAALQAITGILPLEYKFEAEAKFSMLTRLRKPITDEGKSLTPEEIEEKSTGCAFHPAEFFEESRIQAAEDLQAVGDINIYTDGSKTAKGVASAFCITNERQELQHHWQGHLKPNS</sequence>
<evidence type="ECO:0008006" key="3">
    <source>
        <dbReference type="Google" id="ProtNLM"/>
    </source>
</evidence>
<dbReference type="EMBL" id="BGPR01001628">
    <property type="protein sequence ID" value="GBM58286.1"/>
    <property type="molecule type" value="Genomic_DNA"/>
</dbReference>
<keyword evidence="2" id="KW-1185">Reference proteome</keyword>
<reference evidence="1 2" key="1">
    <citation type="journal article" date="2019" name="Sci. Rep.">
        <title>Orb-weaving spider Araneus ventricosus genome elucidates the spidroin gene catalogue.</title>
        <authorList>
            <person name="Kono N."/>
            <person name="Nakamura H."/>
            <person name="Ohtoshi R."/>
            <person name="Moran D.A.P."/>
            <person name="Shinohara A."/>
            <person name="Yoshida Y."/>
            <person name="Fujiwara M."/>
            <person name="Mori M."/>
            <person name="Tomita M."/>
            <person name="Arakawa K."/>
        </authorList>
    </citation>
    <scope>NUCLEOTIDE SEQUENCE [LARGE SCALE GENOMIC DNA]</scope>
</reference>
<dbReference type="OrthoDB" id="6781533at2759"/>
<name>A0A4Y2GZZ0_ARAVE</name>
<accession>A0A4Y2GZZ0</accession>
<gene>
    <name evidence="1" type="ORF">AVEN_220202_1</name>
</gene>